<evidence type="ECO:0000256" key="2">
    <source>
        <dbReference type="ARBA" id="ARBA00022723"/>
    </source>
</evidence>
<dbReference type="PANTHER" id="PTHR43410">
    <property type="entry name" value="NITRIC OXIDE SYNTHASE OXYGENASE"/>
    <property type="match status" value="1"/>
</dbReference>
<keyword evidence="4" id="KW-0408">Iron</keyword>
<dbReference type="Gene3D" id="3.90.1230.10">
    <property type="entry name" value="Nitric Oxide Synthase, Chain A, domain 3"/>
    <property type="match status" value="1"/>
</dbReference>
<keyword evidence="3" id="KW-0560">Oxidoreductase</keyword>
<dbReference type="Pfam" id="PF02898">
    <property type="entry name" value="NO_synthase"/>
    <property type="match status" value="1"/>
</dbReference>
<keyword evidence="8" id="KW-1185">Reference proteome</keyword>
<dbReference type="SUPFAM" id="SSF56512">
    <property type="entry name" value="Nitric oxide (NO) synthase oxygenase domain"/>
    <property type="match status" value="1"/>
</dbReference>
<dbReference type="EMBL" id="CP073721">
    <property type="protein sequence ID" value="UWZ39398.1"/>
    <property type="molecule type" value="Genomic_DNA"/>
</dbReference>
<gene>
    <name evidence="7" type="ORF">Drose_14845</name>
</gene>
<organism evidence="7 8">
    <name type="scientific">Dactylosporangium roseum</name>
    <dbReference type="NCBI Taxonomy" id="47989"/>
    <lineage>
        <taxon>Bacteria</taxon>
        <taxon>Bacillati</taxon>
        <taxon>Actinomycetota</taxon>
        <taxon>Actinomycetes</taxon>
        <taxon>Micromonosporales</taxon>
        <taxon>Micromonosporaceae</taxon>
        <taxon>Dactylosporangium</taxon>
    </lineage>
</organism>
<dbReference type="InterPro" id="IPR036119">
    <property type="entry name" value="NOS_N_sf"/>
</dbReference>
<dbReference type="RefSeq" id="WP_260728802.1">
    <property type="nucleotide sequence ID" value="NZ_BAAABS010000064.1"/>
</dbReference>
<reference evidence="7" key="1">
    <citation type="submission" date="2021-04" db="EMBL/GenBank/DDBJ databases">
        <title>Biosynthetic gene clusters of Dactylosporangioum roseum.</title>
        <authorList>
            <person name="Hartkoorn R.C."/>
            <person name="Beaudoing E."/>
            <person name="Hot D."/>
            <person name="Moureu S."/>
        </authorList>
    </citation>
    <scope>NUCLEOTIDE SEQUENCE</scope>
    <source>
        <strain evidence="7">NRRL B-16295</strain>
    </source>
</reference>
<protein>
    <submittedName>
        <fullName evidence="7">Nitric oxide synthase oxygenase</fullName>
    </submittedName>
</protein>
<evidence type="ECO:0000313" key="8">
    <source>
        <dbReference type="Proteomes" id="UP001058271"/>
    </source>
</evidence>
<sequence length="389" mass="43379">MVMHASSSDDPVQSDDVLSEAMDFLRECGQSGTRAAVSGRRLAEASAGILAEGTYPQTYSELVHGARLAWRNALDCLGRPHWNMLHVRDARDVRTPDECYDACVEHLRFATNGGKIRLVLTAFPQRAPGTTGWRIWNSHLVRYAGYRTSGGAVMGDPDTADLTQFALELGWPGGAGTPFDVLPLIIQPPDGPPQWYPLPEDAVLQVPLSHPEYSWFEELELKWYAHPAISNHILRIGGVEYPAAPFSGWYTCTEVAARNLSDQHRYNALPSIAGRMGLDQRSPRSLWQDRALTELLRAVLHSYDQHGVTMVDHHFAAEAFVRHEHREAKAGRTVPARWRSLVAPTAASTTPTFTREYPEEVRMPNFFRHPDSPRPAVERDPTVSAGTRT</sequence>
<keyword evidence="2" id="KW-0479">Metal-binding</keyword>
<evidence type="ECO:0000256" key="3">
    <source>
        <dbReference type="ARBA" id="ARBA00023002"/>
    </source>
</evidence>
<dbReference type="InterPro" id="IPR044943">
    <property type="entry name" value="NOS_dom_1"/>
</dbReference>
<dbReference type="InterPro" id="IPR044944">
    <property type="entry name" value="NOS_dom_3"/>
</dbReference>
<dbReference type="Proteomes" id="UP001058271">
    <property type="component" value="Chromosome"/>
</dbReference>
<proteinExistence type="predicted"/>
<evidence type="ECO:0000313" key="7">
    <source>
        <dbReference type="EMBL" id="UWZ39398.1"/>
    </source>
</evidence>
<evidence type="ECO:0000256" key="5">
    <source>
        <dbReference type="SAM" id="MobiDB-lite"/>
    </source>
</evidence>
<dbReference type="InterPro" id="IPR004030">
    <property type="entry name" value="NOS_N"/>
</dbReference>
<dbReference type="PANTHER" id="PTHR43410:SF1">
    <property type="entry name" value="NITRIC OXIDE SYNTHASE"/>
    <property type="match status" value="1"/>
</dbReference>
<accession>A0ABY5ZBB1</accession>
<keyword evidence="1" id="KW-0349">Heme</keyword>
<evidence type="ECO:0000256" key="4">
    <source>
        <dbReference type="ARBA" id="ARBA00023004"/>
    </source>
</evidence>
<evidence type="ECO:0000256" key="1">
    <source>
        <dbReference type="ARBA" id="ARBA00022617"/>
    </source>
</evidence>
<name>A0ABY5ZBB1_9ACTN</name>
<feature type="region of interest" description="Disordered" evidence="5">
    <location>
        <begin position="366"/>
        <end position="389"/>
    </location>
</feature>
<dbReference type="InterPro" id="IPR044940">
    <property type="entry name" value="NOS_dom_2"/>
</dbReference>
<evidence type="ECO:0000259" key="6">
    <source>
        <dbReference type="Pfam" id="PF02898"/>
    </source>
</evidence>
<feature type="domain" description="Nitric oxide synthase (NOS)" evidence="6">
    <location>
        <begin position="14"/>
        <end position="371"/>
    </location>
</feature>
<feature type="compositionally biased region" description="Basic and acidic residues" evidence="5">
    <location>
        <begin position="366"/>
        <end position="381"/>
    </location>
</feature>
<dbReference type="Gene3D" id="3.90.440.10">
    <property type="entry name" value="Nitric Oxide Synthase,Heme Domain,Chain A domain 2"/>
    <property type="match status" value="1"/>
</dbReference>
<dbReference type="Gene3D" id="3.90.340.10">
    <property type="entry name" value="Nitric Oxide Synthase, Chain A, domain 1"/>
    <property type="match status" value="1"/>
</dbReference>
<dbReference type="InterPro" id="IPR050607">
    <property type="entry name" value="NOS"/>
</dbReference>